<keyword evidence="2" id="KW-0812">Transmembrane</keyword>
<evidence type="ECO:0000256" key="1">
    <source>
        <dbReference type="SAM" id="MobiDB-lite"/>
    </source>
</evidence>
<dbReference type="RefSeq" id="WP_247630284.1">
    <property type="nucleotide sequence ID" value="NZ_JAHWXN010000001.1"/>
</dbReference>
<keyword evidence="2" id="KW-0472">Membrane</keyword>
<feature type="region of interest" description="Disordered" evidence="1">
    <location>
        <begin position="57"/>
        <end position="94"/>
    </location>
</feature>
<comment type="caution">
    <text evidence="3">The sequence shown here is derived from an EMBL/GenBank/DDBJ whole genome shotgun (WGS) entry which is preliminary data.</text>
</comment>
<feature type="compositionally biased region" description="Pro residues" evidence="1">
    <location>
        <begin position="75"/>
        <end position="84"/>
    </location>
</feature>
<protein>
    <submittedName>
        <fullName evidence="3">Uncharacterized protein</fullName>
    </submittedName>
</protein>
<dbReference type="Proteomes" id="UP001300096">
    <property type="component" value="Unassembled WGS sequence"/>
</dbReference>
<reference evidence="3 4" key="1">
    <citation type="submission" date="2021-06" db="EMBL/GenBank/DDBJ databases">
        <title>Genome-based taxonomic framework of Microbacterium strains isolated from marine environment, the description of four new species and reclassification of four preexisting species.</title>
        <authorList>
            <person name="Lee S.D."/>
            <person name="Kim S.-M."/>
            <person name="Byeon Y.-S."/>
            <person name="Yang H.L."/>
            <person name="Kim I.S."/>
        </authorList>
    </citation>
    <scope>NUCLEOTIDE SEQUENCE [LARGE SCALE GENOMIC DNA]</scope>
    <source>
        <strain evidence="3 4">SSW1-49</strain>
    </source>
</reference>
<proteinExistence type="predicted"/>
<keyword evidence="4" id="KW-1185">Reference proteome</keyword>
<feature type="transmembrane region" description="Helical" evidence="2">
    <location>
        <begin position="6"/>
        <end position="26"/>
    </location>
</feature>
<gene>
    <name evidence="3" type="ORF">KZC51_12530</name>
</gene>
<evidence type="ECO:0000313" key="4">
    <source>
        <dbReference type="Proteomes" id="UP001300096"/>
    </source>
</evidence>
<evidence type="ECO:0000256" key="2">
    <source>
        <dbReference type="SAM" id="Phobius"/>
    </source>
</evidence>
<keyword evidence="2" id="KW-1133">Transmembrane helix</keyword>
<evidence type="ECO:0000313" key="3">
    <source>
        <dbReference type="EMBL" id="MCK2036958.1"/>
    </source>
</evidence>
<organism evidence="3 4">
    <name type="scientific">Microbacterium croceum</name>
    <dbReference type="NCBI Taxonomy" id="2851645"/>
    <lineage>
        <taxon>Bacteria</taxon>
        <taxon>Bacillati</taxon>
        <taxon>Actinomycetota</taxon>
        <taxon>Actinomycetes</taxon>
        <taxon>Micrococcales</taxon>
        <taxon>Microbacteriaceae</taxon>
        <taxon>Microbacterium</taxon>
    </lineage>
</organism>
<name>A0ABT0FFW1_9MICO</name>
<dbReference type="EMBL" id="JAHWXN010000001">
    <property type="protein sequence ID" value="MCK2036958.1"/>
    <property type="molecule type" value="Genomic_DNA"/>
</dbReference>
<sequence length="94" mass="9863">MRDVLGWATVIGVLIAGPGLLIFGLMHTFSRKPVEKKYEGLSSGGLGGAFDAIWSPSAHEAGMERDRQTQRTAPAPAPGDPPSPIADGHISLDL</sequence>
<accession>A0ABT0FFW1</accession>